<evidence type="ECO:0000313" key="1">
    <source>
        <dbReference type="EMBL" id="ETD29567.1"/>
    </source>
</evidence>
<protein>
    <submittedName>
        <fullName evidence="1">Uncharacterized protein</fullName>
    </submittedName>
</protein>
<dbReference type="Proteomes" id="UP000018727">
    <property type="component" value="Unassembled WGS sequence"/>
</dbReference>
<dbReference type="HOGENOM" id="CLU_116285_0_0_10"/>
<sequence length="192" mass="22210">MNMKTIFNVIASNLANKMPFKSLFEELGDANINAEQKLKYLMFAAYCFYFDGDITHTKEILSDLVNCSFDGDYNKWTWIEGAIMLQLYLDNFNNIELKNKVLATLDYGNDELKNKIKKKAFARRSNGLLLHTDEKSSLVNNKEVDFLKLTPYFSELIFIKSFGNGDKFTEEELMIDLSSLEKKVKSVISQYK</sequence>
<gene>
    <name evidence="1" type="ORF">HMPREF1173_00482</name>
</gene>
<dbReference type="Pfam" id="PF20453">
    <property type="entry name" value="DUF6707"/>
    <property type="match status" value="1"/>
</dbReference>
<dbReference type="OrthoDB" id="1076134at2"/>
<evidence type="ECO:0000313" key="2">
    <source>
        <dbReference type="Proteomes" id="UP000018727"/>
    </source>
</evidence>
<proteinExistence type="predicted"/>
<dbReference type="AlphaFoldDB" id="V8CR36"/>
<name>V8CR36_9BACT</name>
<dbReference type="EMBL" id="AZJH01000006">
    <property type="protein sequence ID" value="ETD29567.1"/>
    <property type="molecule type" value="Genomic_DNA"/>
</dbReference>
<reference evidence="1 2" key="1">
    <citation type="submission" date="2013-10" db="EMBL/GenBank/DDBJ databases">
        <title>The Genome Sequence of Prevotella nigrescens CC14M.</title>
        <authorList>
            <consortium name="The Broad Institute Genomics Platform"/>
            <person name="Earl A."/>
            <person name="Allen-Vercoe E."/>
            <person name="Daigneault M."/>
            <person name="Young S.K."/>
            <person name="Zeng Q."/>
            <person name="Gargeya S."/>
            <person name="Fitzgerald M."/>
            <person name="Abouelleil A."/>
            <person name="Alvarado L."/>
            <person name="Chapman S.B."/>
            <person name="Gainer-Dewar J."/>
            <person name="Goldberg J."/>
            <person name="Griggs A."/>
            <person name="Gujja S."/>
            <person name="Hansen M."/>
            <person name="Howarth C."/>
            <person name="Imamovic A."/>
            <person name="Ireland A."/>
            <person name="Larimer J."/>
            <person name="McCowan C."/>
            <person name="Murphy C."/>
            <person name="Pearson M."/>
            <person name="Poon T.W."/>
            <person name="Priest M."/>
            <person name="Roberts A."/>
            <person name="Saif S."/>
            <person name="Shea T."/>
            <person name="Sykes S."/>
            <person name="Wortman J."/>
            <person name="Nusbaum C."/>
            <person name="Birren B."/>
        </authorList>
    </citation>
    <scope>NUCLEOTIDE SEQUENCE [LARGE SCALE GENOMIC DNA]</scope>
    <source>
        <strain evidence="1 2">CC14M</strain>
    </source>
</reference>
<comment type="caution">
    <text evidence="1">The sequence shown here is derived from an EMBL/GenBank/DDBJ whole genome shotgun (WGS) entry which is preliminary data.</text>
</comment>
<dbReference type="InterPro" id="IPR046553">
    <property type="entry name" value="DUF6707"/>
</dbReference>
<organism evidence="1 2">
    <name type="scientific">Prevotella nigrescens CC14M</name>
    <dbReference type="NCBI Taxonomy" id="1073366"/>
    <lineage>
        <taxon>Bacteria</taxon>
        <taxon>Pseudomonadati</taxon>
        <taxon>Bacteroidota</taxon>
        <taxon>Bacteroidia</taxon>
        <taxon>Bacteroidales</taxon>
        <taxon>Prevotellaceae</taxon>
        <taxon>Prevotella</taxon>
    </lineage>
</organism>
<keyword evidence="2" id="KW-1185">Reference proteome</keyword>
<accession>V8CR36</accession>
<dbReference type="PATRIC" id="fig|1073366.3.peg.487"/>